<accession>A0A9W9V8M8</accession>
<reference evidence="1" key="2">
    <citation type="journal article" date="2023" name="IMA Fungus">
        <title>Comparative genomic study of the Penicillium genus elucidates a diverse pangenome and 15 lateral gene transfer events.</title>
        <authorList>
            <person name="Petersen C."/>
            <person name="Sorensen T."/>
            <person name="Nielsen M.R."/>
            <person name="Sondergaard T.E."/>
            <person name="Sorensen J.L."/>
            <person name="Fitzpatrick D.A."/>
            <person name="Frisvad J.C."/>
            <person name="Nielsen K.L."/>
        </authorList>
    </citation>
    <scope>NUCLEOTIDE SEQUENCE</scope>
    <source>
        <strain evidence="1">IBT 29864</strain>
    </source>
</reference>
<name>A0A9W9V8M8_9EURO</name>
<dbReference type="OrthoDB" id="10574379at2759"/>
<dbReference type="EMBL" id="JAPZBS010000005">
    <property type="protein sequence ID" value="KAJ5370465.1"/>
    <property type="molecule type" value="Genomic_DNA"/>
</dbReference>
<protein>
    <submittedName>
        <fullName evidence="1">Uncharacterized protein</fullName>
    </submittedName>
</protein>
<organism evidence="1 2">
    <name type="scientific">Penicillium cataractarum</name>
    <dbReference type="NCBI Taxonomy" id="2100454"/>
    <lineage>
        <taxon>Eukaryota</taxon>
        <taxon>Fungi</taxon>
        <taxon>Dikarya</taxon>
        <taxon>Ascomycota</taxon>
        <taxon>Pezizomycotina</taxon>
        <taxon>Eurotiomycetes</taxon>
        <taxon>Eurotiomycetidae</taxon>
        <taxon>Eurotiales</taxon>
        <taxon>Aspergillaceae</taxon>
        <taxon>Penicillium</taxon>
    </lineage>
</organism>
<dbReference type="GeneID" id="81438665"/>
<proteinExistence type="predicted"/>
<keyword evidence="2" id="KW-1185">Reference proteome</keyword>
<dbReference type="RefSeq" id="XP_056554899.1">
    <property type="nucleotide sequence ID" value="XM_056699486.1"/>
</dbReference>
<sequence>MTLSGSILHPAPACTARGSGDGAAVPFDPARPDAVVKIGIRASRKKQKAKSIQLMHWTPPPVQFVVMYVLVLHYRDHFFSFLITRTEGLTWGL</sequence>
<evidence type="ECO:0000313" key="2">
    <source>
        <dbReference type="Proteomes" id="UP001147782"/>
    </source>
</evidence>
<gene>
    <name evidence="1" type="ORF">N7496_006557</name>
</gene>
<reference evidence="1" key="1">
    <citation type="submission" date="2022-11" db="EMBL/GenBank/DDBJ databases">
        <authorList>
            <person name="Petersen C."/>
        </authorList>
    </citation>
    <scope>NUCLEOTIDE SEQUENCE</scope>
    <source>
        <strain evidence="1">IBT 29864</strain>
    </source>
</reference>
<comment type="caution">
    <text evidence="1">The sequence shown here is derived from an EMBL/GenBank/DDBJ whole genome shotgun (WGS) entry which is preliminary data.</text>
</comment>
<dbReference type="Proteomes" id="UP001147782">
    <property type="component" value="Unassembled WGS sequence"/>
</dbReference>
<dbReference type="AlphaFoldDB" id="A0A9W9V8M8"/>
<evidence type="ECO:0000313" key="1">
    <source>
        <dbReference type="EMBL" id="KAJ5370465.1"/>
    </source>
</evidence>